<dbReference type="GO" id="GO:0008168">
    <property type="term" value="F:methyltransferase activity"/>
    <property type="evidence" value="ECO:0007669"/>
    <property type="project" value="UniProtKB-KW"/>
</dbReference>
<dbReference type="PIRSF" id="PIRSF031679">
    <property type="entry name" value="Mtase_Alr7345_prd"/>
    <property type="match status" value="1"/>
</dbReference>
<reference evidence="2 3" key="1">
    <citation type="submission" date="2021-06" db="EMBL/GenBank/DDBJ databases">
        <title>Sphingomonas sp. XMGL2, whole genome shotgun sequencing project.</title>
        <authorList>
            <person name="Zhao G."/>
            <person name="Shen L."/>
        </authorList>
    </citation>
    <scope>NUCLEOTIDE SEQUENCE [LARGE SCALE GENOMIC DNA]</scope>
    <source>
        <strain evidence="2 3">XMGL2</strain>
    </source>
</reference>
<feature type="signal peptide" evidence="1">
    <location>
        <begin position="1"/>
        <end position="26"/>
    </location>
</feature>
<keyword evidence="1" id="KW-0732">Signal</keyword>
<keyword evidence="3" id="KW-1185">Reference proteome</keyword>
<dbReference type="InterPro" id="IPR016980">
    <property type="entry name" value="S-AdoMet-dep_MeTrfase_Alr7345"/>
</dbReference>
<keyword evidence="2" id="KW-0489">Methyltransferase</keyword>
<protein>
    <submittedName>
        <fullName evidence="2">Methyltransferase</fullName>
    </submittedName>
</protein>
<gene>
    <name evidence="2" type="ORF">KOF26_01710</name>
</gene>
<dbReference type="Proteomes" id="UP000776276">
    <property type="component" value="Unassembled WGS sequence"/>
</dbReference>
<organism evidence="2 3">
    <name type="scientific">Sphingomonas quercus</name>
    <dbReference type="NCBI Taxonomy" id="2842451"/>
    <lineage>
        <taxon>Bacteria</taxon>
        <taxon>Pseudomonadati</taxon>
        <taxon>Pseudomonadota</taxon>
        <taxon>Alphaproteobacteria</taxon>
        <taxon>Sphingomonadales</taxon>
        <taxon>Sphingomonadaceae</taxon>
        <taxon>Sphingomonas</taxon>
    </lineage>
</organism>
<comment type="caution">
    <text evidence="2">The sequence shown here is derived from an EMBL/GenBank/DDBJ whole genome shotgun (WGS) entry which is preliminary data.</text>
</comment>
<dbReference type="GO" id="GO:0032259">
    <property type="term" value="P:methylation"/>
    <property type="evidence" value="ECO:0007669"/>
    <property type="project" value="UniProtKB-KW"/>
</dbReference>
<evidence type="ECO:0000256" key="1">
    <source>
        <dbReference type="SAM" id="SignalP"/>
    </source>
</evidence>
<feature type="chain" id="PRO_5047369400" evidence="1">
    <location>
        <begin position="27"/>
        <end position="268"/>
    </location>
</feature>
<dbReference type="EMBL" id="JAHKRT010000001">
    <property type="protein sequence ID" value="MBU3076568.1"/>
    <property type="molecule type" value="Genomic_DNA"/>
</dbReference>
<keyword evidence="2" id="KW-0808">Transferase</keyword>
<evidence type="ECO:0000313" key="2">
    <source>
        <dbReference type="EMBL" id="MBU3076568.1"/>
    </source>
</evidence>
<dbReference type="RefSeq" id="WP_216318980.1">
    <property type="nucleotide sequence ID" value="NZ_JAHKRT010000001.1"/>
</dbReference>
<sequence>MRHLLLAAVALGATAPLSLPIAPAFAQTASPAIAKAVADPRRKAENRARDRYRHPAETLAFFGVKPNQTVVEVLPGGGWYSEILAPLLHDQGRYIAAVPAGGRAGFSRFTAADPARFGKVTVTEFAPGKVPIAPDGSADVVLTFRNVHNFLMGEDATPAAAFAAFFRALKPGGVLGVVDHRLPEGRDSALEKKSGYLKRSTVVRLAEQAGFRLAGESEVNANPKDTADWPDGVWTLPPTYQLKDKDRARYAAIGESDRMTLRFVKPAR</sequence>
<accession>A0ABS6BE27</accession>
<evidence type="ECO:0000313" key="3">
    <source>
        <dbReference type="Proteomes" id="UP000776276"/>
    </source>
</evidence>
<name>A0ABS6BE27_9SPHN</name>
<proteinExistence type="predicted"/>